<sequence length="359" mass="38307">MKSLKIFKLIILVFACLAITVSCVKEGPIGPAGADGADGADGNDGQNGVDGNITCLVCHSGNNMDEKEAQFSLSVHKSGENAVAYAGGRASCARCHSHEGFVQYAEFGKVLGDISAPSAWKCGTCHGLHKTFESTDYALRLADPVVSLFDPDVTMDLGGNSNLCANCHQSRKPGPVDEDQYSRKGTLVDAAGNGLYAITSVYYGPHHGPQANVVAGVGFVEIPGSVAYPEAGSSFHLNQASCTGCHMAEFSNGQGGHTWNPSLDACNTCHGIDEDNFNYGGMQTNINTRLEELRDKLVELGVVEWVEEEGEFKPVVGTYPILQVQAFFNWTGLEEDRSLGVHNPKYVNALLINTLEALQ</sequence>
<evidence type="ECO:0000313" key="2">
    <source>
        <dbReference type="EMBL" id="VAW23668.1"/>
    </source>
</evidence>
<keyword evidence="1" id="KW-0732">Signal</keyword>
<dbReference type="InterPro" id="IPR036280">
    <property type="entry name" value="Multihaem_cyt_sf"/>
</dbReference>
<accession>A0A3B0U056</accession>
<dbReference type="PANTHER" id="PTHR35038">
    <property type="entry name" value="DISSIMILATORY SULFITE REDUCTASE SIRA"/>
    <property type="match status" value="1"/>
</dbReference>
<reference evidence="2" key="1">
    <citation type="submission" date="2018-06" db="EMBL/GenBank/DDBJ databases">
        <authorList>
            <person name="Zhirakovskaya E."/>
        </authorList>
    </citation>
    <scope>NUCLEOTIDE SEQUENCE</scope>
</reference>
<protein>
    <submittedName>
        <fullName evidence="2">Uncharacterized protein</fullName>
    </submittedName>
</protein>
<dbReference type="InterPro" id="IPR051829">
    <property type="entry name" value="Multiheme_Cytochr_ET"/>
</dbReference>
<organism evidence="2">
    <name type="scientific">hydrothermal vent metagenome</name>
    <dbReference type="NCBI Taxonomy" id="652676"/>
    <lineage>
        <taxon>unclassified sequences</taxon>
        <taxon>metagenomes</taxon>
        <taxon>ecological metagenomes</taxon>
    </lineage>
</organism>
<dbReference type="SUPFAM" id="SSF48695">
    <property type="entry name" value="Multiheme cytochromes"/>
    <property type="match status" value="1"/>
</dbReference>
<dbReference type="Gene3D" id="1.10.1130.10">
    <property type="entry name" value="Flavocytochrome C3, Chain A"/>
    <property type="match status" value="1"/>
</dbReference>
<dbReference type="AlphaFoldDB" id="A0A3B0U056"/>
<evidence type="ECO:0000256" key="1">
    <source>
        <dbReference type="ARBA" id="ARBA00022729"/>
    </source>
</evidence>
<gene>
    <name evidence="2" type="ORF">MNBD_BACTEROID01-1718</name>
</gene>
<dbReference type="PROSITE" id="PS51257">
    <property type="entry name" value="PROKAR_LIPOPROTEIN"/>
    <property type="match status" value="1"/>
</dbReference>
<dbReference type="EMBL" id="UOEP01000199">
    <property type="protein sequence ID" value="VAW23668.1"/>
    <property type="molecule type" value="Genomic_DNA"/>
</dbReference>
<proteinExistence type="predicted"/>
<name>A0A3B0U056_9ZZZZ</name>